<feature type="domain" description="CRISPR-associated protein Cas6 C-terminal" evidence="1">
    <location>
        <begin position="158"/>
        <end position="288"/>
    </location>
</feature>
<dbReference type="Pfam" id="PF10040">
    <property type="entry name" value="CRISPR_Cas6"/>
    <property type="match status" value="1"/>
</dbReference>
<dbReference type="InterPro" id="IPR045648">
    <property type="entry name" value="CRISPR-assoc_Cas6-like_N"/>
</dbReference>
<dbReference type="Gene3D" id="3.30.70.1900">
    <property type="match status" value="1"/>
</dbReference>
<evidence type="ECO:0000259" key="1">
    <source>
        <dbReference type="Pfam" id="PF10040"/>
    </source>
</evidence>
<gene>
    <name evidence="3" type="ORF">JQN83_11710</name>
</gene>
<feature type="domain" description="CRISPR-associated protein Cas6-like N-terminal" evidence="2">
    <location>
        <begin position="24"/>
        <end position="102"/>
    </location>
</feature>
<dbReference type="InterPro" id="IPR045747">
    <property type="entry name" value="CRISPR-assoc_prot_Cas6_N_sf"/>
</dbReference>
<evidence type="ECO:0000259" key="2">
    <source>
        <dbReference type="Pfam" id="PF19308"/>
    </source>
</evidence>
<accession>A0ABS3V773</accession>
<protein>
    <submittedName>
        <fullName evidence="3">CRISPR-associated endoribonuclease Cas6</fullName>
    </submittedName>
</protein>
<dbReference type="Pfam" id="PF19308">
    <property type="entry name" value="CRISPR_Cas6_N"/>
    <property type="match status" value="1"/>
</dbReference>
<dbReference type="CDD" id="cd21141">
    <property type="entry name" value="Cas6_III-like"/>
    <property type="match status" value="1"/>
</dbReference>
<name>A0ABS3V773_9ACTN</name>
<dbReference type="InterPro" id="IPR019267">
    <property type="entry name" value="CRISPR-assoc_Cas6_C"/>
</dbReference>
<dbReference type="Proteomes" id="UP000671399">
    <property type="component" value="Unassembled WGS sequence"/>
</dbReference>
<evidence type="ECO:0000313" key="4">
    <source>
        <dbReference type="Proteomes" id="UP000671399"/>
    </source>
</evidence>
<proteinExistence type="predicted"/>
<evidence type="ECO:0000313" key="3">
    <source>
        <dbReference type="EMBL" id="MBO4161473.1"/>
    </source>
</evidence>
<keyword evidence="4" id="KW-1185">Reference proteome</keyword>
<reference evidence="3 4" key="1">
    <citation type="submission" date="2021-03" db="EMBL/GenBank/DDBJ databases">
        <authorList>
            <person name="Lee D.-H."/>
        </authorList>
    </citation>
    <scope>NUCLEOTIDE SEQUENCE [LARGE SCALE GENOMIC DNA]</scope>
    <source>
        <strain evidence="3 4">MMS20-R2-23</strain>
    </source>
</reference>
<dbReference type="EMBL" id="JAGFWR010000004">
    <property type="protein sequence ID" value="MBO4161473.1"/>
    <property type="molecule type" value="Genomic_DNA"/>
</dbReference>
<sequence>MTVGGVVTRASWRTGRGDREFGGMPAQIVVSMEPVSPSAIPPPQTGPAVNAAFLKAVDAVDPVLAKGLHDSPRYKPFTVTPVLDEQGRAPITAGQSAWFGVSMLVDGYTAAVLAALHACAGHQIARTRYRVTGVRLRAQPYAELAASADAAADGWSFQLVTPVGFATGLGDGARRERPWPDAERVFGNLARRWEAFAAGSPLPASVVAAIDDHLETVDGQVRIVRHLIEPQQRNPEHQFRRGTVGVVSYRLASAREVPVEARRGVDALARFAGYAGFGDRTAMGMGYVRLRPSPGGRRGGGS</sequence>
<dbReference type="Gene3D" id="3.30.70.1890">
    <property type="match status" value="1"/>
</dbReference>
<comment type="caution">
    <text evidence="3">The sequence shown here is derived from an EMBL/GenBank/DDBJ whole genome shotgun (WGS) entry which is preliminary data.</text>
</comment>
<organism evidence="3 4">
    <name type="scientific">Micromonospora antibiotica</name>
    <dbReference type="NCBI Taxonomy" id="2807623"/>
    <lineage>
        <taxon>Bacteria</taxon>
        <taxon>Bacillati</taxon>
        <taxon>Actinomycetota</taxon>
        <taxon>Actinomycetes</taxon>
        <taxon>Micromonosporales</taxon>
        <taxon>Micromonosporaceae</taxon>
        <taxon>Micromonospora</taxon>
    </lineage>
</organism>
<dbReference type="RefSeq" id="WP_208567117.1">
    <property type="nucleotide sequence ID" value="NZ_JAGFWR010000004.1"/>
</dbReference>